<dbReference type="EMBL" id="PXXK01000313">
    <property type="protein sequence ID" value="RFN46235.1"/>
    <property type="molecule type" value="Genomic_DNA"/>
</dbReference>
<name>A0A395MEH1_9HYPO</name>
<dbReference type="PANTHER" id="PTHR35391">
    <property type="entry name" value="C2H2-TYPE DOMAIN-CONTAINING PROTEIN-RELATED"/>
    <property type="match status" value="1"/>
</dbReference>
<evidence type="ECO:0000256" key="1">
    <source>
        <dbReference type="SAM" id="MobiDB-lite"/>
    </source>
</evidence>
<reference evidence="3 4" key="1">
    <citation type="journal article" date="2018" name="PLoS Pathog.">
        <title>Evolution of structural diversity of trichothecenes, a family of toxins produced by plant pathogenic and entomopathogenic fungi.</title>
        <authorList>
            <person name="Proctor R.H."/>
            <person name="McCormick S.P."/>
            <person name="Kim H.S."/>
            <person name="Cardoza R.E."/>
            <person name="Stanley A.M."/>
            <person name="Lindo L."/>
            <person name="Kelly A."/>
            <person name="Brown D.W."/>
            <person name="Lee T."/>
            <person name="Vaughan M.M."/>
            <person name="Alexander N.J."/>
            <person name="Busman M."/>
            <person name="Gutierrez S."/>
        </authorList>
    </citation>
    <scope>NUCLEOTIDE SEQUENCE [LARGE SCALE GENOMIC DNA]</scope>
    <source>
        <strain evidence="3 4">NRRL 13405</strain>
    </source>
</reference>
<dbReference type="AlphaFoldDB" id="A0A395MEH1"/>
<dbReference type="PANTHER" id="PTHR35391:SF7">
    <property type="entry name" value="C2H2-TYPE DOMAIN-CONTAINING PROTEIN"/>
    <property type="match status" value="1"/>
</dbReference>
<feature type="compositionally biased region" description="Basic and acidic residues" evidence="1">
    <location>
        <begin position="688"/>
        <end position="701"/>
    </location>
</feature>
<feature type="compositionally biased region" description="Basic and acidic residues" evidence="1">
    <location>
        <begin position="652"/>
        <end position="666"/>
    </location>
</feature>
<feature type="domain" description="C2H2-type" evidence="2">
    <location>
        <begin position="368"/>
        <end position="390"/>
    </location>
</feature>
<feature type="region of interest" description="Disordered" evidence="1">
    <location>
        <begin position="105"/>
        <end position="152"/>
    </location>
</feature>
<accession>A0A395MEH1</accession>
<dbReference type="InterPro" id="IPR058925">
    <property type="entry name" value="zf-C2H2_AcuF"/>
</dbReference>
<dbReference type="PROSITE" id="PS00028">
    <property type="entry name" value="ZINC_FINGER_C2H2_1"/>
    <property type="match status" value="1"/>
</dbReference>
<evidence type="ECO:0000313" key="3">
    <source>
        <dbReference type="EMBL" id="RFN46235.1"/>
    </source>
</evidence>
<comment type="caution">
    <text evidence="3">The sequence shown here is derived from an EMBL/GenBank/DDBJ whole genome shotgun (WGS) entry which is preliminary data.</text>
</comment>
<dbReference type="SMART" id="SM00355">
    <property type="entry name" value="ZnF_C2H2"/>
    <property type="match status" value="5"/>
</dbReference>
<gene>
    <name evidence="3" type="ORF">FIE12Z_9514</name>
</gene>
<proteinExistence type="predicted"/>
<organism evidence="3 4">
    <name type="scientific">Fusarium flagelliforme</name>
    <dbReference type="NCBI Taxonomy" id="2675880"/>
    <lineage>
        <taxon>Eukaryota</taxon>
        <taxon>Fungi</taxon>
        <taxon>Dikarya</taxon>
        <taxon>Ascomycota</taxon>
        <taxon>Pezizomycotina</taxon>
        <taxon>Sordariomycetes</taxon>
        <taxon>Hypocreomycetidae</taxon>
        <taxon>Hypocreales</taxon>
        <taxon>Nectriaceae</taxon>
        <taxon>Fusarium</taxon>
        <taxon>Fusarium incarnatum-equiseti species complex</taxon>
    </lineage>
</organism>
<sequence length="960" mass="109389">MEYDQQPGLIESHVVKALQSFRKFEGALSKAFESNAVLEGASLNDCRVQMENDFTRFKMWVGNQAAHQSGRTSLDYQLRKAAHLKQQVIYLLKDICESLQAATSLAHDRPPSLEQNQEDGKDGMFQDDDSDSSSPDFNEDEESDFFDLESDSLPSSNLSTHVNDIGEAVDCLLRLSVAIANPAPHERFRKLGVEPEDLSSYEPYDISYVRAEYPHITNTLADALVKFIARRRQFFIYRQAHHEKLTSNKATDTRRTDLIQEDTLSDDKTPQTLDATSASFTFTVTNQATSTLKLPPRPSAAEDGIFECPFCYRMISAKTNTAWEQHVLGDLRPYTCILSECIDSNSDFDRRHDWQSHVLKYHCQSWSCPFKCRGKFFAAADISRHIGEAHLPTVTQQELKLIAGLGERNDPEEIGHSCPLCWYWAKGVTQYVNHVGSHLEQLALHALPRVEIKGLEDDAGRNEHSRSELGVNTKAPLVFSPEPSIARRAHPGPSHEPSSMEEGTFMIDRTRGDVQSSDSHSRVREVRRIPEERMRIAEVRATTTVTPVGPDPALPKDRFVNAPVDQMRHLSFGEERLDIMARRFARYEKKNKDDGDEEEKRLFEFHRSKQRHGVLLPPDADSQLETILTNKADRRDFWKEDTKGASIDGPVDEQKTRSKGKARDWGTRPSIAWPQREEKKWKKWLPSRAERHDSWEGDSKVKPPVATPEVPAYEQEMKKKGKVPQEAESSRFVAQPQRRIVIGKNQESNEGLPTDFPSYSMSTHLQPTMHGQRYTVPGPILSSADYPAYSGPVNPKPEWDDSPSCSVPATLPPTGYSGYYVPAHLQDHPWAQDIGEGSSGGAPVYCTLRECTAGPFRRYVDLERHTRYTHSNELSGYVYRCDYRNCTRSYELFHRRDYFRYHLREYHDEDISKYEASSDMGSGATTWWRCPRCLTRVYVSENGYECPDCKKSKSEGKRPS</sequence>
<dbReference type="STRING" id="2594813.A0A395MEH1"/>
<feature type="compositionally biased region" description="Acidic residues" evidence="1">
    <location>
        <begin position="125"/>
        <end position="150"/>
    </location>
</feature>
<feature type="region of interest" description="Disordered" evidence="1">
    <location>
        <begin position="639"/>
        <end position="672"/>
    </location>
</feature>
<evidence type="ECO:0000313" key="4">
    <source>
        <dbReference type="Proteomes" id="UP000265631"/>
    </source>
</evidence>
<feature type="region of interest" description="Disordered" evidence="1">
    <location>
        <begin position="684"/>
        <end position="706"/>
    </location>
</feature>
<protein>
    <submittedName>
        <fullName evidence="3">Transcription factor</fullName>
    </submittedName>
</protein>
<dbReference type="InterPro" id="IPR013087">
    <property type="entry name" value="Znf_C2H2_type"/>
</dbReference>
<dbReference type="Proteomes" id="UP000265631">
    <property type="component" value="Unassembled WGS sequence"/>
</dbReference>
<dbReference type="Pfam" id="PF26082">
    <property type="entry name" value="zf-C2H2_AcuF"/>
    <property type="match status" value="1"/>
</dbReference>
<keyword evidence="4" id="KW-1185">Reference proteome</keyword>
<evidence type="ECO:0000259" key="2">
    <source>
        <dbReference type="PROSITE" id="PS00028"/>
    </source>
</evidence>